<evidence type="ECO:0008006" key="4">
    <source>
        <dbReference type="Google" id="ProtNLM"/>
    </source>
</evidence>
<dbReference type="AlphaFoldDB" id="V2XFR0"/>
<dbReference type="EMBL" id="AWSO01000331">
    <property type="protein sequence ID" value="ESK91636.1"/>
    <property type="molecule type" value="Genomic_DNA"/>
</dbReference>
<dbReference type="Proteomes" id="UP000017559">
    <property type="component" value="Unassembled WGS sequence"/>
</dbReference>
<evidence type="ECO:0000256" key="1">
    <source>
        <dbReference type="SAM" id="MobiDB-lite"/>
    </source>
</evidence>
<protein>
    <recommendedName>
        <fullName evidence="4">MYND-type domain-containing protein</fullName>
    </recommendedName>
</protein>
<feature type="region of interest" description="Disordered" evidence="1">
    <location>
        <begin position="476"/>
        <end position="500"/>
    </location>
</feature>
<dbReference type="HOGENOM" id="CLU_028904_0_0_1"/>
<comment type="caution">
    <text evidence="2">The sequence shown here is derived from an EMBL/GenBank/DDBJ whole genome shotgun (WGS) entry which is preliminary data.</text>
</comment>
<name>V2XFR0_MONRO</name>
<gene>
    <name evidence="2" type="ORF">Moror_10682</name>
</gene>
<organism evidence="2 3">
    <name type="scientific">Moniliophthora roreri (strain MCA 2997)</name>
    <name type="common">Cocoa frosty pod rot fungus</name>
    <name type="synonym">Crinipellis roreri</name>
    <dbReference type="NCBI Taxonomy" id="1381753"/>
    <lineage>
        <taxon>Eukaryota</taxon>
        <taxon>Fungi</taxon>
        <taxon>Dikarya</taxon>
        <taxon>Basidiomycota</taxon>
        <taxon>Agaricomycotina</taxon>
        <taxon>Agaricomycetes</taxon>
        <taxon>Agaricomycetidae</taxon>
        <taxon>Agaricales</taxon>
        <taxon>Marasmiineae</taxon>
        <taxon>Marasmiaceae</taxon>
        <taxon>Moniliophthora</taxon>
    </lineage>
</organism>
<dbReference type="OrthoDB" id="3065114at2759"/>
<evidence type="ECO:0000313" key="3">
    <source>
        <dbReference type="Proteomes" id="UP000017559"/>
    </source>
</evidence>
<dbReference type="SUPFAM" id="SSF144232">
    <property type="entry name" value="HIT/MYND zinc finger-like"/>
    <property type="match status" value="1"/>
</dbReference>
<evidence type="ECO:0000313" key="2">
    <source>
        <dbReference type="EMBL" id="ESK91636.1"/>
    </source>
</evidence>
<reference evidence="2 3" key="1">
    <citation type="journal article" date="2014" name="BMC Genomics">
        <title>Genome and secretome analysis of the hemibiotrophic fungal pathogen, Moniliophthora roreri, which causes frosty pod rot disease of cacao: mechanisms of the biotrophic and necrotrophic phases.</title>
        <authorList>
            <person name="Meinhardt L.W."/>
            <person name="Costa G.G.L."/>
            <person name="Thomazella D.P.T."/>
            <person name="Teixeira P.J.P.L."/>
            <person name="Carazzolle M.F."/>
            <person name="Schuster S.C."/>
            <person name="Carlson J.E."/>
            <person name="Guiltinan M.J."/>
            <person name="Mieczkowski P."/>
            <person name="Farmer A."/>
            <person name="Ramaraj T."/>
            <person name="Crozier J."/>
            <person name="Davis R.E."/>
            <person name="Shao J."/>
            <person name="Melnick R.L."/>
            <person name="Pereira G.A.G."/>
            <person name="Bailey B.A."/>
        </authorList>
    </citation>
    <scope>NUCLEOTIDE SEQUENCE [LARGE SCALE GENOMIC DNA]</scope>
    <source>
        <strain evidence="2 3">MCA 2997</strain>
    </source>
</reference>
<sequence>MAPYLLRSTTKIWLRTLSELHWSWGHWAFLLAFLCGVNHSHTIAFAHEVLARNPGELKDITGSAIRLVYALNGHIRAKRHDAKDLQALGAHLWLLATLLYCGDRSPLHPLLITSGGVKAVVTLHNTLVSQHIFASESFPALLAIIQITSDGVLGIMDALELGLLISIFKTGELYAPELPEFQSHDTFLNVVRRRHHEILQNISLYLIYPDVLRRFSKDMRRIIDGGLDEKLEDNRDPFWRCWEQCKEQVGVLELLKERMKDPIDLGSLVCSSFQCPLKEVTSCEVPKDFRCFQRCSGCLNAIYCSHACAKSHSRAYHRTVCGDHALALKAGKPCKSSRDRAFFLNWVTFYICEHGRSILEALAGFIPPPWEPSTAGNENEYIMLLQEVAHQRGVVVLDFCNLQNLGLRSLECLSVRHIDDVVRDPRLRSDPDFIKSLRDDHLWLDETKMQVLAFFPDTTEGGERVFPLSEVYKLPQLGDTDSEDDSLNSLEEDLEGDLPQ</sequence>
<keyword evidence="3" id="KW-1185">Reference proteome</keyword>
<proteinExistence type="predicted"/>
<dbReference type="KEGG" id="mrr:Moror_10682"/>
<accession>V2XFR0</accession>
<feature type="compositionally biased region" description="Acidic residues" evidence="1">
    <location>
        <begin position="480"/>
        <end position="500"/>
    </location>
</feature>